<dbReference type="Proteomes" id="UP001501532">
    <property type="component" value="Unassembled WGS sequence"/>
</dbReference>
<evidence type="ECO:0000313" key="3">
    <source>
        <dbReference type="Proteomes" id="UP001501532"/>
    </source>
</evidence>
<sequence>MALYPMHGPVIVTLGAQDGGVAALDASLAQHAARGGADRTGDTGEWRTRPPASSEAAVSDLFAYAARDVAHSR</sequence>
<evidence type="ECO:0000256" key="1">
    <source>
        <dbReference type="SAM" id="MobiDB-lite"/>
    </source>
</evidence>
<gene>
    <name evidence="2" type="ORF">GCM10010448_70680</name>
</gene>
<organism evidence="2 3">
    <name type="scientific">Streptomyces glomeratus</name>
    <dbReference type="NCBI Taxonomy" id="284452"/>
    <lineage>
        <taxon>Bacteria</taxon>
        <taxon>Bacillati</taxon>
        <taxon>Actinomycetota</taxon>
        <taxon>Actinomycetes</taxon>
        <taxon>Kitasatosporales</taxon>
        <taxon>Streptomycetaceae</taxon>
        <taxon>Streptomyces</taxon>
    </lineage>
</organism>
<keyword evidence="3" id="KW-1185">Reference proteome</keyword>
<name>A0ABP6M756_9ACTN</name>
<feature type="region of interest" description="Disordered" evidence="1">
    <location>
        <begin position="34"/>
        <end position="54"/>
    </location>
</feature>
<protein>
    <submittedName>
        <fullName evidence="2">Uncharacterized protein</fullName>
    </submittedName>
</protein>
<evidence type="ECO:0000313" key="2">
    <source>
        <dbReference type="EMBL" id="GAA3079011.1"/>
    </source>
</evidence>
<reference evidence="3" key="1">
    <citation type="journal article" date="2019" name="Int. J. Syst. Evol. Microbiol.">
        <title>The Global Catalogue of Microorganisms (GCM) 10K type strain sequencing project: providing services to taxonomists for standard genome sequencing and annotation.</title>
        <authorList>
            <consortium name="The Broad Institute Genomics Platform"/>
            <consortium name="The Broad Institute Genome Sequencing Center for Infectious Disease"/>
            <person name="Wu L."/>
            <person name="Ma J."/>
        </authorList>
    </citation>
    <scope>NUCLEOTIDE SEQUENCE [LARGE SCALE GENOMIC DNA]</scope>
    <source>
        <strain evidence="3">JCM 9091</strain>
    </source>
</reference>
<accession>A0ABP6M756</accession>
<dbReference type="EMBL" id="BAAAUF010000119">
    <property type="protein sequence ID" value="GAA3079011.1"/>
    <property type="molecule type" value="Genomic_DNA"/>
</dbReference>
<comment type="caution">
    <text evidence="2">The sequence shown here is derived from an EMBL/GenBank/DDBJ whole genome shotgun (WGS) entry which is preliminary data.</text>
</comment>
<proteinExistence type="predicted"/>
<feature type="compositionally biased region" description="Basic and acidic residues" evidence="1">
    <location>
        <begin position="36"/>
        <end position="48"/>
    </location>
</feature>